<feature type="region of interest" description="Disordered" evidence="1">
    <location>
        <begin position="196"/>
        <end position="223"/>
    </location>
</feature>
<dbReference type="InterPro" id="IPR031423">
    <property type="entry name" value="Phosphatase_SCO2771"/>
</dbReference>
<evidence type="ECO:0000256" key="1">
    <source>
        <dbReference type="SAM" id="MobiDB-lite"/>
    </source>
</evidence>
<dbReference type="Pfam" id="PF15698">
    <property type="entry name" value="Phosphatase"/>
    <property type="match status" value="1"/>
</dbReference>
<dbReference type="Proteomes" id="UP000501240">
    <property type="component" value="Chromosome"/>
</dbReference>
<dbReference type="EMBL" id="CP053892">
    <property type="protein sequence ID" value="QKG22786.1"/>
    <property type="molecule type" value="Genomic_DNA"/>
</dbReference>
<accession>A0A7D3ZY65</accession>
<organism evidence="2 3">
    <name type="scientific">Actinomadura verrucosospora</name>
    <dbReference type="NCBI Taxonomy" id="46165"/>
    <lineage>
        <taxon>Bacteria</taxon>
        <taxon>Bacillati</taxon>
        <taxon>Actinomycetota</taxon>
        <taxon>Actinomycetes</taxon>
        <taxon>Streptosporangiales</taxon>
        <taxon>Thermomonosporaceae</taxon>
        <taxon>Actinomadura</taxon>
    </lineage>
</organism>
<protein>
    <recommendedName>
        <fullName evidence="4">Phosphatase</fullName>
    </recommendedName>
</protein>
<keyword evidence="3" id="KW-1185">Reference proteome</keyword>
<gene>
    <name evidence="2" type="ORF">ACTIVE_4427</name>
</gene>
<dbReference type="RefSeq" id="WP_173096853.1">
    <property type="nucleotide sequence ID" value="NZ_CP053892.1"/>
</dbReference>
<evidence type="ECO:0000313" key="3">
    <source>
        <dbReference type="Proteomes" id="UP000501240"/>
    </source>
</evidence>
<reference evidence="2 3" key="1">
    <citation type="submission" date="2020-05" db="EMBL/GenBank/DDBJ databases">
        <title>Actinomadura verrucosospora NRRL-B18236 (PFL_A860) Genome sequencing and assembly.</title>
        <authorList>
            <person name="Samborskyy M."/>
        </authorList>
    </citation>
    <scope>NUCLEOTIDE SEQUENCE [LARGE SCALE GENOMIC DNA]</scope>
    <source>
        <strain evidence="2 3">NRRL:B18236</strain>
    </source>
</reference>
<proteinExistence type="predicted"/>
<evidence type="ECO:0000313" key="2">
    <source>
        <dbReference type="EMBL" id="QKG22786.1"/>
    </source>
</evidence>
<evidence type="ECO:0008006" key="4">
    <source>
        <dbReference type="Google" id="ProtNLM"/>
    </source>
</evidence>
<sequence>MADSGKPPTRDELHAHLVRTMIAGDVATPRQNNLLHYRRMAAGDPYYQFGLELKPSWTERSVLEMMVERCGVSADPRHVYGDDTIDPEITLDTLEAMGDRIGLAARRKENVVVATGHPATLTPLYQAVARALEGAGCRVLTPAAGWTYEIEVGYGGSDLRRLVYAEPGVAMLEGEDFRTHHTHDPHPMEAMLRELASGASGSGTDSAAGGGGGGTADASAISGNGETMNGERACWPDLAIADHGWAGAAGQAGIDTVGFADCNDPALFAGAAEGKIDVVVPLDDGVSPHHYAPLTAYLLARAGLSPKD</sequence>
<name>A0A7D3ZY65_ACTVE</name>
<feature type="compositionally biased region" description="Low complexity" evidence="1">
    <location>
        <begin position="196"/>
        <end position="207"/>
    </location>
</feature>
<dbReference type="AlphaFoldDB" id="A0A7D3ZY65"/>